<evidence type="ECO:0000313" key="3">
    <source>
        <dbReference type="EMBL" id="RYN58330.1"/>
    </source>
</evidence>
<feature type="compositionally biased region" description="Polar residues" evidence="2">
    <location>
        <begin position="132"/>
        <end position="142"/>
    </location>
</feature>
<dbReference type="GO" id="GO:0005829">
    <property type="term" value="C:cytosol"/>
    <property type="evidence" value="ECO:0007669"/>
    <property type="project" value="TreeGrafter"/>
</dbReference>
<dbReference type="Proteomes" id="UP000292402">
    <property type="component" value="Unassembled WGS sequence"/>
</dbReference>
<dbReference type="GO" id="GO:0005634">
    <property type="term" value="C:nucleus"/>
    <property type="evidence" value="ECO:0007669"/>
    <property type="project" value="TreeGrafter"/>
</dbReference>
<dbReference type="GO" id="GO:0016579">
    <property type="term" value="P:protein deubiquitination"/>
    <property type="evidence" value="ECO:0007669"/>
    <property type="project" value="TreeGrafter"/>
</dbReference>
<feature type="region of interest" description="Disordered" evidence="2">
    <location>
        <begin position="93"/>
        <end position="142"/>
    </location>
</feature>
<evidence type="ECO:0008006" key="5">
    <source>
        <dbReference type="Google" id="ProtNLM"/>
    </source>
</evidence>
<dbReference type="AlphaFoldDB" id="A0A4Q4MSH8"/>
<dbReference type="PANTHER" id="PTHR39597">
    <property type="entry name" value="UBA DOMAIN-CONTAINING PROTEIN RUP1"/>
    <property type="match status" value="1"/>
</dbReference>
<gene>
    <name evidence="3" type="ORF">AA0114_g2035</name>
</gene>
<name>A0A4Q4MSH8_9PLEO</name>
<proteinExistence type="predicted"/>
<accession>A0A4Q4MSH8</accession>
<comment type="caution">
    <text evidence="3">The sequence shown here is derived from an EMBL/GenBank/DDBJ whole genome shotgun (WGS) entry which is preliminary data.</text>
</comment>
<reference evidence="4" key="1">
    <citation type="journal article" date="2019" name="bioRxiv">
        <title>Genomics, evolutionary history and diagnostics of the Alternaria alternata species group including apple and Asian pear pathotypes.</title>
        <authorList>
            <person name="Armitage A.D."/>
            <person name="Cockerton H.M."/>
            <person name="Sreenivasaprasad S."/>
            <person name="Woodhall J.W."/>
            <person name="Lane C.R."/>
            <person name="Harrison R.J."/>
            <person name="Clarkson J.P."/>
        </authorList>
    </citation>
    <scope>NUCLEOTIDE SEQUENCE [LARGE SCALE GENOMIC DNA]</scope>
    <source>
        <strain evidence="4">FERA 1082</strain>
    </source>
</reference>
<feature type="compositionally biased region" description="Polar residues" evidence="2">
    <location>
        <begin position="722"/>
        <end position="745"/>
    </location>
</feature>
<keyword evidence="1" id="KW-0175">Coiled coil</keyword>
<feature type="coiled-coil region" evidence="1">
    <location>
        <begin position="479"/>
        <end position="513"/>
    </location>
</feature>
<feature type="region of interest" description="Disordered" evidence="2">
    <location>
        <begin position="688"/>
        <end position="827"/>
    </location>
</feature>
<sequence>MADADIEANIDLLLSFGADQLDRNEARQLLANHGQSVEAAMDKYFTSMEQGGIQSLKTHLRNSQAKWDETAFAGAGYGIDDTNVPTFNIDYAPGHENYPHSNINSRAPTRPPSRTSVASTQAQAGDAPIQSIEGQETGVTGSNTIFGPAMRDNYDTSQWALVPTATEIIADPIPSQRKREEGEPAILKPSSNFNYLPNLIPILHSIPLFRNALLCPGITKDDYWQGDEWWKGNPKSASRIFDASVGLSESYNLEILHEAQRMMAFLDRTERIYGSVNGLLESEAWRELPSTVEDPDDDLLKFLVLWGFAFESHMPNAELNGTLRSTVDVADSTVESFVLDAVVTRDSSRPDFSLYDVLDDSLFSVAVGSAHIREPSNVLILRLSSSNTEASDLGIRIPATLYIDRYLQQNKHVIDGMYSDIRQHEEQLNVIKSHVEKLKYYTPNKAGAKKLDSLQLLKTSMTAFEPAKSDSSPEDASTLAKLQELYSSIESKLATLEEQTEQAQKAIAGISGRFKPRVDDSTDTTATTTDENAMDTTTETTENVAEKTSEPVEVEYPAGQAPEDAMNRPYQLWGVATRRDVVYIRHPDINSNTPNATQWWRMQYDSESANPIIRRDRLSLSEVIERATTESASALLVYANDAATTADPLPIPKALEDFAKKDNLNFLRELQESRTGWEDYGGDYGNVAQGGWDDTMHPTSHANPSFDEGVDENGWSEISAKEFSNSTGGRPRNDSNMSSATLTPNTETEDDEQQQQMVETGARGVTTNMSNASSETVGRGDDAMDLDGESQKLQSQVRFSDVDMEDVGGRDDGLRTQHIEVSEKKGG</sequence>
<feature type="compositionally biased region" description="Polar residues" evidence="2">
    <location>
        <begin position="99"/>
        <end position="123"/>
    </location>
</feature>
<feature type="region of interest" description="Disordered" evidence="2">
    <location>
        <begin position="514"/>
        <end position="540"/>
    </location>
</feature>
<feature type="compositionally biased region" description="Polar residues" evidence="2">
    <location>
        <begin position="765"/>
        <end position="776"/>
    </location>
</feature>
<feature type="compositionally biased region" description="Basic and acidic residues" evidence="2">
    <location>
        <begin position="807"/>
        <end position="827"/>
    </location>
</feature>
<evidence type="ECO:0000313" key="4">
    <source>
        <dbReference type="Proteomes" id="UP000292402"/>
    </source>
</evidence>
<dbReference type="EMBL" id="PDXA01000005">
    <property type="protein sequence ID" value="RYN58330.1"/>
    <property type="molecule type" value="Genomic_DNA"/>
</dbReference>
<evidence type="ECO:0000256" key="2">
    <source>
        <dbReference type="SAM" id="MobiDB-lite"/>
    </source>
</evidence>
<dbReference type="InterPro" id="IPR055335">
    <property type="entry name" value="Ucp6/RUP1"/>
</dbReference>
<organism evidence="3 4">
    <name type="scientific">Alternaria tenuissima</name>
    <dbReference type="NCBI Taxonomy" id="119927"/>
    <lineage>
        <taxon>Eukaryota</taxon>
        <taxon>Fungi</taxon>
        <taxon>Dikarya</taxon>
        <taxon>Ascomycota</taxon>
        <taxon>Pezizomycotina</taxon>
        <taxon>Dothideomycetes</taxon>
        <taxon>Pleosporomycetidae</taxon>
        <taxon>Pleosporales</taxon>
        <taxon>Pleosporineae</taxon>
        <taxon>Pleosporaceae</taxon>
        <taxon>Alternaria</taxon>
        <taxon>Alternaria sect. Alternaria</taxon>
        <taxon>Alternaria alternata complex</taxon>
    </lineage>
</organism>
<dbReference type="PANTHER" id="PTHR39597:SF1">
    <property type="entry name" value="UBA DOMAIN-CONTAINING PROTEIN RUP1"/>
    <property type="match status" value="1"/>
</dbReference>
<evidence type="ECO:0000256" key="1">
    <source>
        <dbReference type="SAM" id="Coils"/>
    </source>
</evidence>
<protein>
    <recommendedName>
        <fullName evidence="5">UBA domain-containing protein</fullName>
    </recommendedName>
</protein>
<feature type="compositionally biased region" description="Low complexity" evidence="2">
    <location>
        <begin position="523"/>
        <end position="540"/>
    </location>
</feature>